<feature type="compositionally biased region" description="Basic residues" evidence="1">
    <location>
        <begin position="94"/>
        <end position="104"/>
    </location>
</feature>
<gene>
    <name evidence="2" type="ORF">SCF082_LOCUS8482</name>
</gene>
<name>A0ABP0ISW5_9DINO</name>
<evidence type="ECO:0000256" key="1">
    <source>
        <dbReference type="SAM" id="MobiDB-lite"/>
    </source>
</evidence>
<dbReference type="Proteomes" id="UP001642464">
    <property type="component" value="Unassembled WGS sequence"/>
</dbReference>
<reference evidence="2 3" key="1">
    <citation type="submission" date="2024-02" db="EMBL/GenBank/DDBJ databases">
        <authorList>
            <person name="Chen Y."/>
            <person name="Shah S."/>
            <person name="Dougan E. K."/>
            <person name="Thang M."/>
            <person name="Chan C."/>
        </authorList>
    </citation>
    <scope>NUCLEOTIDE SEQUENCE [LARGE SCALE GENOMIC DNA]</scope>
</reference>
<organism evidence="2 3">
    <name type="scientific">Durusdinium trenchii</name>
    <dbReference type="NCBI Taxonomy" id="1381693"/>
    <lineage>
        <taxon>Eukaryota</taxon>
        <taxon>Sar</taxon>
        <taxon>Alveolata</taxon>
        <taxon>Dinophyceae</taxon>
        <taxon>Suessiales</taxon>
        <taxon>Symbiodiniaceae</taxon>
        <taxon>Durusdinium</taxon>
    </lineage>
</organism>
<feature type="region of interest" description="Disordered" evidence="1">
    <location>
        <begin position="87"/>
        <end position="108"/>
    </location>
</feature>
<evidence type="ECO:0000313" key="3">
    <source>
        <dbReference type="Proteomes" id="UP001642464"/>
    </source>
</evidence>
<comment type="caution">
    <text evidence="2">The sequence shown here is derived from an EMBL/GenBank/DDBJ whole genome shotgun (WGS) entry which is preliminary data.</text>
</comment>
<dbReference type="PANTHER" id="PTHR33153">
    <property type="entry name" value="MYND-TYPE DOMAIN-CONTAINING PROTEIN"/>
    <property type="match status" value="1"/>
</dbReference>
<keyword evidence="3" id="KW-1185">Reference proteome</keyword>
<protein>
    <submittedName>
        <fullName evidence="2">FO synthase subunit 1</fullName>
    </submittedName>
</protein>
<dbReference type="PANTHER" id="PTHR33153:SF3">
    <property type="entry name" value="TRAFFICKING PROTEIN PARTICLE COMPLEX SUBUNIT 11 DOMAIN-CONTAINING PROTEIN"/>
    <property type="match status" value="1"/>
</dbReference>
<proteinExistence type="predicted"/>
<sequence length="418" mass="47520">MRAAAENGSIVPPVDLRYLKKGQPVQDRHGDCARGRIVSFLESVYHGQAETLPDVRDNIVDVDMKVIDVQVVADPYVDALNAANPATELPSKKEGRKQHQRLKNKSVQVNTDRSQFEERFLPPGTMMDYYELMKAAEPDLPPVSFSSFWRTWKSEFTHLKFRAASSHAVCAICLKHKMWIQEMSGHARARTKQRELYSKHLQSQYMDRVEYWTLRSSARLRTSLVVMMIDSCDQAKFCYPRGMVYQSKELASLIRPRAHITAILVHGRKGFLSEAVPVALSGIAGPGAPHVFQFDRRESLGSDFSPQDEFWSLQPQPGDVIVRTKQYMASPKWETCHVHLPRAVAQVRVPLGLPNAIAPRNPIPADYKDHILKFIPSLEQYKLYRAAEHLKSWVLDQLVLQPLLDVSAWLDLVNKLAA</sequence>
<accession>A0ABP0ISW5</accession>
<evidence type="ECO:0000313" key="2">
    <source>
        <dbReference type="EMBL" id="CAK9005156.1"/>
    </source>
</evidence>
<dbReference type="EMBL" id="CAXAMM010004862">
    <property type="protein sequence ID" value="CAK9005156.1"/>
    <property type="molecule type" value="Genomic_DNA"/>
</dbReference>